<dbReference type="AlphaFoldDB" id="A0A0A9Y341"/>
<evidence type="ECO:0000313" key="2">
    <source>
        <dbReference type="EMBL" id="JAG27477.1"/>
    </source>
</evidence>
<proteinExistence type="predicted"/>
<protein>
    <submittedName>
        <fullName evidence="2">Ryanodine receptor 44F</fullName>
    </submittedName>
</protein>
<accession>A0A0A9Y341</accession>
<dbReference type="EMBL" id="GBHO01016127">
    <property type="protein sequence ID" value="JAG27477.1"/>
    <property type="molecule type" value="Transcribed_RNA"/>
</dbReference>
<sequence length="125" mass="13436">CGGWFIRLNAHFSRGTCARDRIQPSVLSQSPSTQNSLNGVSGALNSTNTSPPPGGRLSTSRGPPQQQTQGPQGAETGEEIVKAKLQEIYHATYLNSPGVAAGLWDERWQKISQFRGLQYDLPGGL</sequence>
<reference evidence="2" key="2">
    <citation type="submission" date="2014-07" db="EMBL/GenBank/DDBJ databases">
        <authorList>
            <person name="Hull J."/>
        </authorList>
    </citation>
    <scope>NUCLEOTIDE SEQUENCE</scope>
</reference>
<name>A0A0A9Y341_LYGHE</name>
<feature type="compositionally biased region" description="Polar residues" evidence="1">
    <location>
        <begin position="25"/>
        <end position="49"/>
    </location>
</feature>
<reference evidence="2" key="1">
    <citation type="journal article" date="2014" name="PLoS ONE">
        <title>Transcriptome-Based Identification of ABC Transporters in the Western Tarnished Plant Bug Lygus hesperus.</title>
        <authorList>
            <person name="Hull J.J."/>
            <person name="Chaney K."/>
            <person name="Geib S.M."/>
            <person name="Fabrick J.A."/>
            <person name="Brent C.S."/>
            <person name="Walsh D."/>
            <person name="Lavine L.C."/>
        </authorList>
    </citation>
    <scope>NUCLEOTIDE SEQUENCE</scope>
</reference>
<organism evidence="2">
    <name type="scientific">Lygus hesperus</name>
    <name type="common">Western plant bug</name>
    <dbReference type="NCBI Taxonomy" id="30085"/>
    <lineage>
        <taxon>Eukaryota</taxon>
        <taxon>Metazoa</taxon>
        <taxon>Ecdysozoa</taxon>
        <taxon>Arthropoda</taxon>
        <taxon>Hexapoda</taxon>
        <taxon>Insecta</taxon>
        <taxon>Pterygota</taxon>
        <taxon>Neoptera</taxon>
        <taxon>Paraneoptera</taxon>
        <taxon>Hemiptera</taxon>
        <taxon>Heteroptera</taxon>
        <taxon>Panheteroptera</taxon>
        <taxon>Cimicomorpha</taxon>
        <taxon>Miridae</taxon>
        <taxon>Mirini</taxon>
        <taxon>Lygus</taxon>
    </lineage>
</organism>
<feature type="region of interest" description="Disordered" evidence="1">
    <location>
        <begin position="23"/>
        <end position="79"/>
    </location>
</feature>
<gene>
    <name evidence="2" type="primary">Rya-r44F_0</name>
    <name evidence="2" type="ORF">CM83_104784</name>
</gene>
<feature type="non-terminal residue" evidence="2">
    <location>
        <position position="1"/>
    </location>
</feature>
<feature type="non-terminal residue" evidence="2">
    <location>
        <position position="125"/>
    </location>
</feature>
<feature type="compositionally biased region" description="Low complexity" evidence="1">
    <location>
        <begin position="62"/>
        <end position="73"/>
    </location>
</feature>
<keyword evidence="2" id="KW-0675">Receptor</keyword>
<evidence type="ECO:0000256" key="1">
    <source>
        <dbReference type="SAM" id="MobiDB-lite"/>
    </source>
</evidence>